<feature type="transmembrane region" description="Helical" evidence="7">
    <location>
        <begin position="6"/>
        <end position="25"/>
    </location>
</feature>
<organism evidence="8 9">
    <name type="scientific">Candidatus Pristimantibacillus lignocellulolyticus</name>
    <dbReference type="NCBI Taxonomy" id="2994561"/>
    <lineage>
        <taxon>Bacteria</taxon>
        <taxon>Bacillati</taxon>
        <taxon>Bacillota</taxon>
        <taxon>Bacilli</taxon>
        <taxon>Bacillales</taxon>
        <taxon>Paenibacillaceae</taxon>
        <taxon>Candidatus Pristimantibacillus</taxon>
    </lineage>
</organism>
<comment type="subcellular location">
    <subcellularLocation>
        <location evidence="1">Membrane</location>
        <topology evidence="1">Single-pass membrane protein</topology>
    </subcellularLocation>
</comment>
<dbReference type="AlphaFoldDB" id="A0A9J6ZIS3"/>
<keyword evidence="6" id="KW-0175">Coiled coil</keyword>
<evidence type="ECO:0000256" key="5">
    <source>
        <dbReference type="ARBA" id="ARBA00023136"/>
    </source>
</evidence>
<dbReference type="InterPro" id="IPR023353">
    <property type="entry name" value="LemA-like_dom_sf"/>
</dbReference>
<keyword evidence="3 7" id="KW-0812">Transmembrane</keyword>
<evidence type="ECO:0000256" key="4">
    <source>
        <dbReference type="ARBA" id="ARBA00022989"/>
    </source>
</evidence>
<sequence>MVVVGILLGVIVIVGIFLIATYNGLVSRRNRIKEALVAIDVYLQNRYDALTQIAEVVVSYATHERETLAEVTSLRAGLQNQPPSAEKIKQYEEVDRALSSINFQAEAYPEIKANENYLHLQRTINELEEKLSASRRSYNSNVAGYNTAIQSIPTNIVAGMFGFREESLLEIAQEKKAEVNLRNILGR</sequence>
<evidence type="ECO:0000313" key="9">
    <source>
        <dbReference type="Proteomes" id="UP001056756"/>
    </source>
</evidence>
<evidence type="ECO:0000256" key="3">
    <source>
        <dbReference type="ARBA" id="ARBA00022692"/>
    </source>
</evidence>
<dbReference type="EMBL" id="CP097899">
    <property type="protein sequence ID" value="URN95696.1"/>
    <property type="molecule type" value="Genomic_DNA"/>
</dbReference>
<evidence type="ECO:0000313" key="8">
    <source>
        <dbReference type="EMBL" id="URN95696.1"/>
    </source>
</evidence>
<dbReference type="InterPro" id="IPR007156">
    <property type="entry name" value="MamQ_LemA"/>
</dbReference>
<dbReference type="PANTHER" id="PTHR34478">
    <property type="entry name" value="PROTEIN LEMA"/>
    <property type="match status" value="1"/>
</dbReference>
<keyword evidence="5 7" id="KW-0472">Membrane</keyword>
<dbReference type="Pfam" id="PF04011">
    <property type="entry name" value="LemA"/>
    <property type="match status" value="1"/>
</dbReference>
<gene>
    <name evidence="8" type="ORF">NAG76_05470</name>
</gene>
<protein>
    <submittedName>
        <fullName evidence="8">LemA family protein</fullName>
    </submittedName>
</protein>
<dbReference type="GO" id="GO:0016020">
    <property type="term" value="C:membrane"/>
    <property type="evidence" value="ECO:0007669"/>
    <property type="project" value="UniProtKB-SubCell"/>
</dbReference>
<keyword evidence="4 7" id="KW-1133">Transmembrane helix</keyword>
<evidence type="ECO:0000256" key="1">
    <source>
        <dbReference type="ARBA" id="ARBA00004167"/>
    </source>
</evidence>
<proteinExistence type="inferred from homology"/>
<evidence type="ECO:0000256" key="2">
    <source>
        <dbReference type="ARBA" id="ARBA00008854"/>
    </source>
</evidence>
<dbReference type="KEGG" id="plig:NAG76_05470"/>
<reference evidence="8" key="1">
    <citation type="submission" date="2022-05" db="EMBL/GenBank/DDBJ databases">
        <title>Novel bacterial taxa in a minimal lignocellulolytic consortium and its capacity to transform plastics disclosed by genome-resolved metagenomics.</title>
        <authorList>
            <person name="Rodriguez C.A.D."/>
            <person name="Diaz-Garcia L."/>
            <person name="Herrera K."/>
            <person name="Tarazona N.A."/>
            <person name="Sproer C."/>
            <person name="Overmann J."/>
            <person name="Jimenez D.J."/>
        </authorList>
    </citation>
    <scope>NUCLEOTIDE SEQUENCE</scope>
    <source>
        <strain evidence="8">MAG5</strain>
    </source>
</reference>
<dbReference type="SUPFAM" id="SSF140478">
    <property type="entry name" value="LemA-like"/>
    <property type="match status" value="1"/>
</dbReference>
<evidence type="ECO:0000256" key="6">
    <source>
        <dbReference type="SAM" id="Coils"/>
    </source>
</evidence>
<dbReference type="Gene3D" id="1.20.1440.20">
    <property type="entry name" value="LemA-like domain"/>
    <property type="match status" value="1"/>
</dbReference>
<dbReference type="Proteomes" id="UP001056756">
    <property type="component" value="Chromosome"/>
</dbReference>
<accession>A0A9J6ZIS3</accession>
<name>A0A9J6ZIS3_9BACL</name>
<dbReference type="PANTHER" id="PTHR34478:SF1">
    <property type="entry name" value="PROTEIN LEMA"/>
    <property type="match status" value="1"/>
</dbReference>
<feature type="coiled-coil region" evidence="6">
    <location>
        <begin position="110"/>
        <end position="137"/>
    </location>
</feature>
<evidence type="ECO:0000256" key="7">
    <source>
        <dbReference type="SAM" id="Phobius"/>
    </source>
</evidence>
<comment type="similarity">
    <text evidence="2">Belongs to the LemA family.</text>
</comment>